<dbReference type="GO" id="GO:0003917">
    <property type="term" value="F:DNA topoisomerase type I (single strand cut, ATP-independent) activity"/>
    <property type="evidence" value="ECO:0007669"/>
    <property type="project" value="UniProtKB-UniRule"/>
</dbReference>
<dbReference type="Pfam" id="PF02919">
    <property type="entry name" value="Topoisom_I_N"/>
    <property type="match status" value="1"/>
</dbReference>
<dbReference type="GO" id="GO:0006260">
    <property type="term" value="P:DNA replication"/>
    <property type="evidence" value="ECO:0007669"/>
    <property type="project" value="TreeGrafter"/>
</dbReference>
<dbReference type="SUPFAM" id="SSF56741">
    <property type="entry name" value="Eukaryotic DNA topoisomerase I, N-terminal DNA-binding fragment"/>
    <property type="match status" value="1"/>
</dbReference>
<feature type="region of interest" description="Disordered" evidence="11">
    <location>
        <begin position="1"/>
        <end position="51"/>
    </location>
</feature>
<dbReference type="Pfam" id="PF01028">
    <property type="entry name" value="Topoisom_I"/>
    <property type="match status" value="1"/>
</dbReference>
<dbReference type="Proteomes" id="UP001165160">
    <property type="component" value="Unassembled WGS sequence"/>
</dbReference>
<keyword evidence="5 9" id="KW-0799">Topoisomerase</keyword>
<dbReference type="Gene3D" id="1.10.10.41">
    <property type="entry name" value="Yeast DNA topoisomerase - domain 1"/>
    <property type="match status" value="1"/>
</dbReference>
<organism evidence="13 14">
    <name type="scientific">Triparma verrucosa</name>
    <dbReference type="NCBI Taxonomy" id="1606542"/>
    <lineage>
        <taxon>Eukaryota</taxon>
        <taxon>Sar</taxon>
        <taxon>Stramenopiles</taxon>
        <taxon>Ochrophyta</taxon>
        <taxon>Bolidophyceae</taxon>
        <taxon>Parmales</taxon>
        <taxon>Triparmaceae</taxon>
        <taxon>Triparma</taxon>
    </lineage>
</organism>
<feature type="region of interest" description="Disordered" evidence="11">
    <location>
        <begin position="86"/>
        <end position="141"/>
    </location>
</feature>
<evidence type="ECO:0000256" key="8">
    <source>
        <dbReference type="ARBA" id="ARBA00033297"/>
    </source>
</evidence>
<proteinExistence type="inferred from homology"/>
<evidence type="ECO:0000259" key="12">
    <source>
        <dbReference type="SMART" id="SM00435"/>
    </source>
</evidence>
<comment type="catalytic activity">
    <reaction evidence="1 9">
        <text>ATP-independent breakage of single-stranded DNA, followed by passage and rejoining.</text>
        <dbReference type="EC" id="5.6.2.1"/>
    </reaction>
</comment>
<evidence type="ECO:0000256" key="9">
    <source>
        <dbReference type="PROSITE-ProRule" id="PRU01382"/>
    </source>
</evidence>
<keyword evidence="6 9" id="KW-0238">DNA-binding</keyword>
<dbReference type="InterPro" id="IPR051062">
    <property type="entry name" value="Topoisomerase_IB"/>
</dbReference>
<comment type="similarity">
    <text evidence="2 9">Belongs to the type IB topoisomerase family.</text>
</comment>
<dbReference type="InterPro" id="IPR011010">
    <property type="entry name" value="DNA_brk_join_enz"/>
</dbReference>
<reference evidence="14" key="1">
    <citation type="journal article" date="2023" name="Commun. Biol.">
        <title>Genome analysis of Parmales, the sister group of diatoms, reveals the evolutionary specialization of diatoms from phago-mixotrophs to photoautotrophs.</title>
        <authorList>
            <person name="Ban H."/>
            <person name="Sato S."/>
            <person name="Yoshikawa S."/>
            <person name="Yamada K."/>
            <person name="Nakamura Y."/>
            <person name="Ichinomiya M."/>
            <person name="Sato N."/>
            <person name="Blanc-Mathieu R."/>
            <person name="Endo H."/>
            <person name="Kuwata A."/>
            <person name="Ogata H."/>
        </authorList>
    </citation>
    <scope>NUCLEOTIDE SEQUENCE [LARGE SCALE GENOMIC DNA]</scope>
    <source>
        <strain evidence="14">NIES 3699</strain>
    </source>
</reference>
<evidence type="ECO:0000256" key="11">
    <source>
        <dbReference type="SAM" id="MobiDB-lite"/>
    </source>
</evidence>
<dbReference type="InterPro" id="IPR036202">
    <property type="entry name" value="TopoI_DNA-bd_euk_N_sf"/>
</dbReference>
<dbReference type="InterPro" id="IPR014711">
    <property type="entry name" value="TopoI_cat_a-hlx-sub_euk"/>
</dbReference>
<dbReference type="InterPro" id="IPR013500">
    <property type="entry name" value="TopoI_cat_euk"/>
</dbReference>
<dbReference type="GO" id="GO:0005730">
    <property type="term" value="C:nucleolus"/>
    <property type="evidence" value="ECO:0007669"/>
    <property type="project" value="TreeGrafter"/>
</dbReference>
<dbReference type="PROSITE" id="PS52038">
    <property type="entry name" value="TOPO_IB_2"/>
    <property type="match status" value="1"/>
</dbReference>
<evidence type="ECO:0000256" key="1">
    <source>
        <dbReference type="ARBA" id="ARBA00000213"/>
    </source>
</evidence>
<feature type="compositionally biased region" description="Low complexity" evidence="11">
    <location>
        <begin position="15"/>
        <end position="24"/>
    </location>
</feature>
<dbReference type="InterPro" id="IPR013499">
    <property type="entry name" value="TopoI_euk"/>
</dbReference>
<dbReference type="SMART" id="SM00435">
    <property type="entry name" value="TOPEUc"/>
    <property type="match status" value="1"/>
</dbReference>
<feature type="compositionally biased region" description="Basic and acidic residues" evidence="11">
    <location>
        <begin position="98"/>
        <end position="118"/>
    </location>
</feature>
<feature type="active site" description="O-(3'-phospho-DNA)-tyrosine intermediate" evidence="9">
    <location>
        <position position="749"/>
    </location>
</feature>
<dbReference type="Gene3D" id="1.10.132.10">
    <property type="match status" value="1"/>
</dbReference>
<evidence type="ECO:0000256" key="5">
    <source>
        <dbReference type="ARBA" id="ARBA00023029"/>
    </source>
</evidence>
<evidence type="ECO:0000256" key="3">
    <source>
        <dbReference type="ARBA" id="ARBA00012891"/>
    </source>
</evidence>
<dbReference type="PANTHER" id="PTHR10290:SF3">
    <property type="entry name" value="DNA TOPOISOMERASE 1"/>
    <property type="match status" value="1"/>
</dbReference>
<feature type="coiled-coil region" evidence="10">
    <location>
        <begin position="603"/>
        <end position="687"/>
    </location>
</feature>
<dbReference type="GO" id="GO:0007059">
    <property type="term" value="P:chromosome segregation"/>
    <property type="evidence" value="ECO:0007669"/>
    <property type="project" value="TreeGrafter"/>
</dbReference>
<dbReference type="SUPFAM" id="SSF56349">
    <property type="entry name" value="DNA breaking-rejoining enzymes"/>
    <property type="match status" value="1"/>
</dbReference>
<feature type="compositionally biased region" description="Low complexity" evidence="11">
    <location>
        <begin position="34"/>
        <end position="49"/>
    </location>
</feature>
<evidence type="ECO:0000256" key="10">
    <source>
        <dbReference type="SAM" id="Coils"/>
    </source>
</evidence>
<dbReference type="GO" id="GO:0003677">
    <property type="term" value="F:DNA binding"/>
    <property type="evidence" value="ECO:0007669"/>
    <property type="project" value="UniProtKB-UniRule"/>
</dbReference>
<dbReference type="InterPro" id="IPR008336">
    <property type="entry name" value="TopoI_DNA-bd_euk"/>
</dbReference>
<dbReference type="PANTHER" id="PTHR10290">
    <property type="entry name" value="DNA TOPOISOMERASE I"/>
    <property type="match status" value="1"/>
</dbReference>
<dbReference type="InterPro" id="IPR014727">
    <property type="entry name" value="TopoI_cat_a/b-sub_euk"/>
</dbReference>
<dbReference type="GO" id="GO:0006265">
    <property type="term" value="P:DNA topological change"/>
    <property type="evidence" value="ECO:0007669"/>
    <property type="project" value="UniProtKB-UniRule"/>
</dbReference>
<evidence type="ECO:0000313" key="13">
    <source>
        <dbReference type="EMBL" id="GMH82311.1"/>
    </source>
</evidence>
<dbReference type="InterPro" id="IPR013034">
    <property type="entry name" value="DNA_topo_DNA_db_N_dom1"/>
</dbReference>
<dbReference type="Gene3D" id="3.90.15.10">
    <property type="entry name" value="Topoisomerase I, Chain A, domain 3"/>
    <property type="match status" value="1"/>
</dbReference>
<gene>
    <name evidence="13" type="ORF">TrVE_jg11843</name>
</gene>
<keyword evidence="7 9" id="KW-0413">Isomerase</keyword>
<dbReference type="EC" id="5.6.2.1" evidence="3"/>
<comment type="caution">
    <text evidence="13">The sequence shown here is derived from an EMBL/GenBank/DDBJ whole genome shotgun (WGS) entry which is preliminary data.</text>
</comment>
<dbReference type="InterPro" id="IPR001631">
    <property type="entry name" value="TopoI"/>
</dbReference>
<dbReference type="InterPro" id="IPR013030">
    <property type="entry name" value="DNA_topo_DNA_db_N_dom2"/>
</dbReference>
<dbReference type="Gene3D" id="2.170.11.10">
    <property type="entry name" value="DNA Topoisomerase I, domain 2"/>
    <property type="match status" value="1"/>
</dbReference>
<dbReference type="EMBL" id="BRXX01000013">
    <property type="protein sequence ID" value="GMH82311.1"/>
    <property type="molecule type" value="Genomic_DNA"/>
</dbReference>
<accession>A0A9W7B0R8</accession>
<keyword evidence="14" id="KW-1185">Reference proteome</keyword>
<dbReference type="GO" id="GO:0005694">
    <property type="term" value="C:chromosome"/>
    <property type="evidence" value="ECO:0007669"/>
    <property type="project" value="InterPro"/>
</dbReference>
<feature type="domain" description="DNA topoisomerase I eukaryotic-type" evidence="12">
    <location>
        <begin position="310"/>
        <end position="763"/>
    </location>
</feature>
<evidence type="ECO:0000256" key="2">
    <source>
        <dbReference type="ARBA" id="ARBA00006645"/>
    </source>
</evidence>
<dbReference type="PRINTS" id="PR00416">
    <property type="entry name" value="EUTPISMRASEI"/>
</dbReference>
<dbReference type="InterPro" id="IPR025834">
    <property type="entry name" value="TopoI_C_dom"/>
</dbReference>
<sequence>MDDSDDDIPIASLTAKIAPAPIIKSEPKPPPAAAPAAAAKPKPIDGAIPKKVKKEVSNAEKYPGLTADEIAYKEKLKEIKRFAKIEKQQKKEKKKAKKEKEAKKRQREDSGGDFERKPKKEKKPRAIKVETGPKKAKATDKTQRLAQAMKAFLWWNAPTPPEGQQWSTMEHGGVAFPEEYVPHGVKMLYDGKEIDLTPEQEEAATFMAGMDKNGMHLGNPKTAKIFINNFFTDFKALLGRGHPVKDFAKCDFKRISDHLEEQKMVKKAITDGEKKMNKKIKDQINFKHGYAIVDGHIEKVGNFNMEPPGTFRGRGEHPKMGKIKQRVLPEQVFMNFSVENAPPICPVPGHAWGEIRHDPCVQWLGNWKENINGQDKYMQLAAMSSFKGKSDRSKYNKAARLCGNIEKIRKDYKKNLTAKDKALRQLATAMWVIDRLALRVGGEKDTDEEADTVGCCSLRVEHMTFNPNNDDDALEVELEFLGKDSMLFKQTIDFGSELYTTNNGMGEQVYKNFKNFCTGKKKSDDIFETLTPSILNDHLKNLMPGLSAKVFRTYNASVTLQDELAKKEKVENWDSLTVTQKVTNYNDANRIVAILCNHQRTVSKAQETALETIQAKLDTLIEQKKVLKKILKLFNKGGDLSLIPKKKSETEMKEAVTKALENAKKMKEEAKSNEEKIAATKADAEAKKLRKEAGDSKFSQAHLWENQPSESQVANKIQQWTQKIERMSMDLKNKDDNKEVSLGTSKINYMDPRATVAFCKRNEVPIDRVFSRTLRDKFNWAMSVAPEWQFCYEIGLED</sequence>
<dbReference type="Pfam" id="PF14370">
    <property type="entry name" value="Topo_C_assoc"/>
    <property type="match status" value="1"/>
</dbReference>
<evidence type="ECO:0000256" key="7">
    <source>
        <dbReference type="ARBA" id="ARBA00023235"/>
    </source>
</evidence>
<feature type="compositionally biased region" description="Basic and acidic residues" evidence="11">
    <location>
        <begin position="127"/>
        <end position="141"/>
    </location>
</feature>
<evidence type="ECO:0000313" key="14">
    <source>
        <dbReference type="Proteomes" id="UP001165160"/>
    </source>
</evidence>
<dbReference type="AlphaFoldDB" id="A0A9W7B0R8"/>
<name>A0A9W7B0R8_9STRA</name>
<evidence type="ECO:0000256" key="4">
    <source>
        <dbReference type="ARBA" id="ARBA00019632"/>
    </source>
</evidence>
<protein>
    <recommendedName>
        <fullName evidence="4">DNA topoisomerase 1</fullName>
        <ecNumber evidence="3">5.6.2.1</ecNumber>
    </recommendedName>
    <alternativeName>
        <fullName evidence="8">DNA topoisomerase I</fullName>
    </alternativeName>
</protein>
<keyword evidence="10" id="KW-0175">Coiled coil</keyword>
<evidence type="ECO:0000256" key="6">
    <source>
        <dbReference type="ARBA" id="ARBA00023125"/>
    </source>
</evidence>